<name>A0A934ICZ4_9MICO</name>
<evidence type="ECO:0000313" key="2">
    <source>
        <dbReference type="EMBL" id="MBI9114639.1"/>
    </source>
</evidence>
<evidence type="ECO:0000313" key="3">
    <source>
        <dbReference type="Proteomes" id="UP000602087"/>
    </source>
</evidence>
<dbReference type="InterPro" id="IPR011009">
    <property type="entry name" value="Kinase-like_dom_sf"/>
</dbReference>
<evidence type="ECO:0000259" key="1">
    <source>
        <dbReference type="Pfam" id="PF01636"/>
    </source>
</evidence>
<dbReference type="AlphaFoldDB" id="A0A934ICZ4"/>
<comment type="caution">
    <text evidence="2">The sequence shown here is derived from an EMBL/GenBank/DDBJ whole genome shotgun (WGS) entry which is preliminary data.</text>
</comment>
<dbReference type="InterPro" id="IPR051678">
    <property type="entry name" value="AGP_Transferase"/>
</dbReference>
<dbReference type="SUPFAM" id="SSF56112">
    <property type="entry name" value="Protein kinase-like (PK-like)"/>
    <property type="match status" value="1"/>
</dbReference>
<keyword evidence="3" id="KW-1185">Reference proteome</keyword>
<gene>
    <name evidence="2" type="ORF">JAV76_06380</name>
</gene>
<organism evidence="2 3">
    <name type="scientific">Sanguibacter suaedae</name>
    <dbReference type="NCBI Taxonomy" id="2795737"/>
    <lineage>
        <taxon>Bacteria</taxon>
        <taxon>Bacillati</taxon>
        <taxon>Actinomycetota</taxon>
        <taxon>Actinomycetes</taxon>
        <taxon>Micrococcales</taxon>
        <taxon>Sanguibacteraceae</taxon>
        <taxon>Sanguibacter</taxon>
    </lineage>
</organism>
<dbReference type="Proteomes" id="UP000602087">
    <property type="component" value="Unassembled WGS sequence"/>
</dbReference>
<feature type="domain" description="Aminoglycoside phosphotransferase" evidence="1">
    <location>
        <begin position="33"/>
        <end position="260"/>
    </location>
</feature>
<dbReference type="InterPro" id="IPR002575">
    <property type="entry name" value="Aminoglycoside_PTrfase"/>
</dbReference>
<protein>
    <submittedName>
        <fullName evidence="2">Aminoglycoside phosphotransferase family protein</fullName>
    </submittedName>
</protein>
<dbReference type="CDD" id="cd05155">
    <property type="entry name" value="APH_ChoK_like_1"/>
    <property type="match status" value="1"/>
</dbReference>
<dbReference type="Gene3D" id="3.30.200.20">
    <property type="entry name" value="Phosphorylase Kinase, domain 1"/>
    <property type="match status" value="1"/>
</dbReference>
<dbReference type="PANTHER" id="PTHR21310">
    <property type="entry name" value="AMINOGLYCOSIDE PHOSPHOTRANSFERASE-RELATED-RELATED"/>
    <property type="match status" value="1"/>
</dbReference>
<dbReference type="Gene3D" id="3.90.1200.10">
    <property type="match status" value="1"/>
</dbReference>
<dbReference type="Pfam" id="PF01636">
    <property type="entry name" value="APH"/>
    <property type="match status" value="1"/>
</dbReference>
<reference evidence="2" key="1">
    <citation type="submission" date="2020-12" db="EMBL/GenBank/DDBJ databases">
        <title>Sanguibacter suaedae sp. nov., isolated from Suaeda aralocaspica.</title>
        <authorList>
            <person name="Ma Q."/>
        </authorList>
    </citation>
    <scope>NUCLEOTIDE SEQUENCE</scope>
    <source>
        <strain evidence="2">YZGR15</strain>
    </source>
</reference>
<proteinExistence type="predicted"/>
<dbReference type="PANTHER" id="PTHR21310:SF42">
    <property type="entry name" value="BIFUNCTIONAL AAC_APH"/>
    <property type="match status" value="1"/>
</dbReference>
<dbReference type="EMBL" id="JAEINH010000004">
    <property type="protein sequence ID" value="MBI9114639.1"/>
    <property type="molecule type" value="Genomic_DNA"/>
</dbReference>
<sequence length="299" mass="32186">MRMHADELDIDEELVAALVADQLPAWADLPVARVPSSGTDNAMFRLGDELVVRLPRIPSAARQVAKEQRWLPHLAPSLPLQVPVPVGLGRESEAFPLPWSVYRWLDGVDATVAPPDDLEAAAEVLGRFVRALEGVPLAGGPVSFRGGLASASDEGTREDIARRGDAGALDPDLAFAYWEHVLTLPPWTGDAVWVHGDLLPANLLTVDGRLSAVIDFGGCGTGDPACDLMPGWTVLDADTRQVFREASGADDGTWARGRAWAFRFGVGAWDYYEVTNPALAAVGRRAALEVLDEVRGWPL</sequence>
<accession>A0A934ICZ4</accession>